<dbReference type="PANTHER" id="PTHR42792:SF2">
    <property type="entry name" value="FLAGELLIN"/>
    <property type="match status" value="1"/>
</dbReference>
<dbReference type="InterPro" id="IPR046358">
    <property type="entry name" value="Flagellin_C"/>
</dbReference>
<evidence type="ECO:0000259" key="5">
    <source>
        <dbReference type="Pfam" id="PF00700"/>
    </source>
</evidence>
<keyword evidence="6" id="KW-0282">Flagellum</keyword>
<proteinExistence type="inferred from homology"/>
<evidence type="ECO:0000256" key="1">
    <source>
        <dbReference type="ARBA" id="ARBA00005709"/>
    </source>
</evidence>
<comment type="function">
    <text evidence="3">Flagellin is the subunit protein which polymerizes to form the filaments of bacterial flagella.</text>
</comment>
<gene>
    <name evidence="6" type="primary">flaA</name>
    <name evidence="6" type="ORF">fos2004AM_00024</name>
</gene>
<dbReference type="Pfam" id="PF00700">
    <property type="entry name" value="Flagellin_C"/>
    <property type="match status" value="1"/>
</dbReference>
<comment type="similarity">
    <text evidence="1 3">Belongs to the bacterial flagellin family.</text>
</comment>
<evidence type="ECO:0000259" key="4">
    <source>
        <dbReference type="Pfam" id="PF00669"/>
    </source>
</evidence>
<organism evidence="6">
    <name type="scientific">uncultured Planctomycetota bacterium</name>
    <dbReference type="NCBI Taxonomy" id="120965"/>
    <lineage>
        <taxon>Bacteria</taxon>
        <taxon>Pseudomonadati</taxon>
        <taxon>Planctomycetota</taxon>
        <taxon>environmental samples</taxon>
    </lineage>
</organism>
<accession>A0A5B8KHX5</accession>
<dbReference type="PRINTS" id="PR00207">
    <property type="entry name" value="FLAGELLIN"/>
</dbReference>
<name>A0A5B8KHX5_9BACT</name>
<feature type="domain" description="Flagellin N-terminal" evidence="4">
    <location>
        <begin position="6"/>
        <end position="141"/>
    </location>
</feature>
<dbReference type="InterPro" id="IPR001492">
    <property type="entry name" value="Flagellin"/>
</dbReference>
<evidence type="ECO:0000256" key="2">
    <source>
        <dbReference type="ARBA" id="ARBA00023143"/>
    </source>
</evidence>
<dbReference type="SUPFAM" id="SSF64518">
    <property type="entry name" value="Phase 1 flagellin"/>
    <property type="match status" value="1"/>
</dbReference>
<keyword evidence="6" id="KW-0969">Cilium</keyword>
<keyword evidence="3" id="KW-0964">Secreted</keyword>
<dbReference type="EMBL" id="MK801296">
    <property type="protein sequence ID" value="QDY92655.1"/>
    <property type="molecule type" value="Genomic_DNA"/>
</dbReference>
<dbReference type="InterPro" id="IPR001029">
    <property type="entry name" value="Flagellin_N"/>
</dbReference>
<dbReference type="AlphaFoldDB" id="A0A5B8KHX5"/>
<dbReference type="Gene3D" id="1.20.1330.10">
    <property type="entry name" value="f41 fragment of flagellin, N-terminal domain"/>
    <property type="match status" value="2"/>
</dbReference>
<keyword evidence="2 3" id="KW-0975">Bacterial flagellum</keyword>
<protein>
    <recommendedName>
        <fullName evidence="3">Flagellin</fullName>
    </recommendedName>
</protein>
<reference evidence="6" key="1">
    <citation type="submission" date="2019-04" db="EMBL/GenBank/DDBJ databases">
        <title>Deep-cultivation of Planctomycetes uncovers their unique biology.</title>
        <authorList>
            <person name="Wiegand S."/>
            <person name="Meyerdierks A."/>
            <person name="Amann R."/>
            <person name="Jogler C."/>
        </authorList>
    </citation>
    <scope>NUCLEOTIDE SEQUENCE</scope>
</reference>
<keyword evidence="6" id="KW-0966">Cell projection</keyword>
<dbReference type="PANTHER" id="PTHR42792">
    <property type="entry name" value="FLAGELLIN"/>
    <property type="match status" value="1"/>
</dbReference>
<dbReference type="Pfam" id="PF00669">
    <property type="entry name" value="Flagellin_N"/>
    <property type="match status" value="1"/>
</dbReference>
<feature type="domain" description="Flagellin C-terminal" evidence="5">
    <location>
        <begin position="382"/>
        <end position="463"/>
    </location>
</feature>
<evidence type="ECO:0000256" key="3">
    <source>
        <dbReference type="RuleBase" id="RU362073"/>
    </source>
</evidence>
<comment type="subcellular location">
    <subcellularLocation>
        <location evidence="3">Secreted</location>
    </subcellularLocation>
    <subcellularLocation>
        <location evidence="3">Bacterial flagellum</location>
    </subcellularLocation>
</comment>
<dbReference type="GO" id="GO:0005198">
    <property type="term" value="F:structural molecule activity"/>
    <property type="evidence" value="ECO:0007669"/>
    <property type="project" value="UniProtKB-UniRule"/>
</dbReference>
<dbReference type="GO" id="GO:0005576">
    <property type="term" value="C:extracellular region"/>
    <property type="evidence" value="ECO:0007669"/>
    <property type="project" value="UniProtKB-SubCell"/>
</dbReference>
<evidence type="ECO:0000313" key="6">
    <source>
        <dbReference type="EMBL" id="QDY92655.1"/>
    </source>
</evidence>
<sequence>MALTVNNLNTLHLLNILTRTSRTQDAVFERMSTGYRINRGADDPAGLIALTSLNAELTAVDAAISNNQRTDAILGVADGALMEVGNLIADIQRLANEAASEGGLSADELAANQAQIDDALASIDRIVGSTQFNGKKLLDGSLGITTTISDATKVSDVKVYNRRSGSSDTVLTVDVTGDSAKAEGTGWMTAAATADTTVSIQGKLGTAVVSWSNAETTANIATLINAATAQTGVVASNNAAGNLALISQDTGEAAIVRTSVIEGQTLTNLDIKGTDATVTVNGQATAVDGDSVSYSGGGTSVSFNLTNFLDADGTITVTVKGGNSGATFSLGTDSNSRATIGIDGVYAAQLGSLTDGYLGSLKSGGANSLLSDPAKAASIARKAGSQIASVQGRIGGFQKFQVRSALNSLGNVKEGLEKARSVIRDVDYAAESAELNRQNILMQAALSMLGIANQQSAAVLALLQ</sequence>
<dbReference type="GO" id="GO:0009288">
    <property type="term" value="C:bacterial-type flagellum"/>
    <property type="evidence" value="ECO:0007669"/>
    <property type="project" value="UniProtKB-SubCell"/>
</dbReference>